<dbReference type="EMBL" id="JAJJPB010000027">
    <property type="protein sequence ID" value="MCC9296302.1"/>
    <property type="molecule type" value="Genomic_DNA"/>
</dbReference>
<proteinExistence type="inferred from homology"/>
<dbReference type="InterPro" id="IPR003593">
    <property type="entry name" value="AAA+_ATPase"/>
</dbReference>
<keyword evidence="4 6" id="KW-0067">ATP-binding</keyword>
<dbReference type="Pfam" id="PF00005">
    <property type="entry name" value="ABC_tran"/>
    <property type="match status" value="1"/>
</dbReference>
<dbReference type="SMART" id="SM00382">
    <property type="entry name" value="AAA"/>
    <property type="match status" value="1"/>
</dbReference>
<evidence type="ECO:0000256" key="2">
    <source>
        <dbReference type="ARBA" id="ARBA00022448"/>
    </source>
</evidence>
<dbReference type="Gene3D" id="3.40.50.300">
    <property type="entry name" value="P-loop containing nucleotide triphosphate hydrolases"/>
    <property type="match status" value="1"/>
</dbReference>
<comment type="caution">
    <text evidence="6">The sequence shown here is derived from an EMBL/GenBank/DDBJ whole genome shotgun (WGS) entry which is preliminary data.</text>
</comment>
<dbReference type="SUPFAM" id="SSF52540">
    <property type="entry name" value="P-loop containing nucleoside triphosphate hydrolases"/>
    <property type="match status" value="1"/>
</dbReference>
<dbReference type="InterPro" id="IPR027417">
    <property type="entry name" value="P-loop_NTPase"/>
</dbReference>
<keyword evidence="7" id="KW-1185">Reference proteome</keyword>
<evidence type="ECO:0000259" key="5">
    <source>
        <dbReference type="PROSITE" id="PS50893"/>
    </source>
</evidence>
<evidence type="ECO:0000313" key="6">
    <source>
        <dbReference type="EMBL" id="MCC9296302.1"/>
    </source>
</evidence>
<evidence type="ECO:0000256" key="4">
    <source>
        <dbReference type="ARBA" id="ARBA00022840"/>
    </source>
</evidence>
<dbReference type="PROSITE" id="PS50893">
    <property type="entry name" value="ABC_TRANSPORTER_2"/>
    <property type="match status" value="1"/>
</dbReference>
<evidence type="ECO:0000256" key="1">
    <source>
        <dbReference type="ARBA" id="ARBA00005417"/>
    </source>
</evidence>
<reference evidence="6" key="1">
    <citation type="submission" date="2021-11" db="EMBL/GenBank/DDBJ databases">
        <authorList>
            <person name="Qingchun L."/>
            <person name="Dong Z."/>
            <person name="Zongwei Q."/>
            <person name="Jia Z."/>
            <person name="Duotao L."/>
        </authorList>
    </citation>
    <scope>NUCLEOTIDE SEQUENCE</scope>
    <source>
        <strain evidence="6">WLY-B-L2</strain>
    </source>
</reference>
<comment type="similarity">
    <text evidence="1">Belongs to the ABC transporter superfamily.</text>
</comment>
<accession>A0ABS8N918</accession>
<sequence>MTDYVVKTTDLSKKYKNNLVVNNLNLNIKRGKIYGFIGENGAGKSTTLRMLTGLSKPTSGKINLFGFDSENKISNIRKRIGALIESPAFYPNMSAYENLEACRIQKGIPGKKCTKKVLEFVDLSNCGKKKLKNFSMGMKQKLGLAIALIGNPELLILDEPVNGLDPIGIVQMREKLKKLNKDKNMTIIISSHILGELYQLASCFGIIHRGKLVEELTLKALNKKCRRSLNIKVDNIQKTAVILERKLNTTNFTVLPDKTIALYDYIDNPGKVSSILSKENITIEQILATGENLENYFINLVGGLK</sequence>
<name>A0ABS8N918_9CLOT</name>
<dbReference type="InterPro" id="IPR003439">
    <property type="entry name" value="ABC_transporter-like_ATP-bd"/>
</dbReference>
<organism evidence="6 7">
    <name type="scientific">Clostridium aromativorans</name>
    <dbReference type="NCBI Taxonomy" id="2836848"/>
    <lineage>
        <taxon>Bacteria</taxon>
        <taxon>Bacillati</taxon>
        <taxon>Bacillota</taxon>
        <taxon>Clostridia</taxon>
        <taxon>Eubacteriales</taxon>
        <taxon>Clostridiaceae</taxon>
        <taxon>Clostridium</taxon>
    </lineage>
</organism>
<dbReference type="Proteomes" id="UP001165422">
    <property type="component" value="Unassembled WGS sequence"/>
</dbReference>
<dbReference type="GO" id="GO:0005524">
    <property type="term" value="F:ATP binding"/>
    <property type="evidence" value="ECO:0007669"/>
    <property type="project" value="UniProtKB-KW"/>
</dbReference>
<evidence type="ECO:0000256" key="3">
    <source>
        <dbReference type="ARBA" id="ARBA00022741"/>
    </source>
</evidence>
<keyword evidence="2" id="KW-0813">Transport</keyword>
<feature type="domain" description="ABC transporter" evidence="5">
    <location>
        <begin position="6"/>
        <end position="234"/>
    </location>
</feature>
<evidence type="ECO:0000313" key="7">
    <source>
        <dbReference type="Proteomes" id="UP001165422"/>
    </source>
</evidence>
<dbReference type="PANTHER" id="PTHR43335:SF8">
    <property type="entry name" value="ABC TRANSPORTER, ATP-BINDING PROTEIN"/>
    <property type="match status" value="1"/>
</dbReference>
<gene>
    <name evidence="6" type="ORF">LN736_15715</name>
</gene>
<keyword evidence="3" id="KW-0547">Nucleotide-binding</keyword>
<dbReference type="PANTHER" id="PTHR43335">
    <property type="entry name" value="ABC TRANSPORTER, ATP-BINDING PROTEIN"/>
    <property type="match status" value="1"/>
</dbReference>
<dbReference type="RefSeq" id="WP_229981948.1">
    <property type="nucleotide sequence ID" value="NZ_JAJJPB010000027.1"/>
</dbReference>
<protein>
    <submittedName>
        <fullName evidence="6">ATP-binding cassette domain-containing protein</fullName>
    </submittedName>
</protein>